<accession>A0AAE0XY39</accession>
<dbReference type="EMBL" id="JAWDGP010007329">
    <property type="protein sequence ID" value="KAK3725702.1"/>
    <property type="molecule type" value="Genomic_DNA"/>
</dbReference>
<keyword evidence="2" id="KW-1185">Reference proteome</keyword>
<evidence type="ECO:0000313" key="1">
    <source>
        <dbReference type="EMBL" id="KAK3725702.1"/>
    </source>
</evidence>
<reference evidence="1" key="1">
    <citation type="journal article" date="2023" name="G3 (Bethesda)">
        <title>A reference genome for the long-term kleptoplast-retaining sea slug Elysia crispata morphotype clarki.</title>
        <authorList>
            <person name="Eastman K.E."/>
            <person name="Pendleton A.L."/>
            <person name="Shaikh M.A."/>
            <person name="Suttiyut T."/>
            <person name="Ogas R."/>
            <person name="Tomko P."/>
            <person name="Gavelis G."/>
            <person name="Widhalm J.R."/>
            <person name="Wisecaver J.H."/>
        </authorList>
    </citation>
    <scope>NUCLEOTIDE SEQUENCE</scope>
    <source>
        <strain evidence="1">ECLA1</strain>
    </source>
</reference>
<dbReference type="Proteomes" id="UP001283361">
    <property type="component" value="Unassembled WGS sequence"/>
</dbReference>
<evidence type="ECO:0000313" key="2">
    <source>
        <dbReference type="Proteomes" id="UP001283361"/>
    </source>
</evidence>
<proteinExistence type="predicted"/>
<comment type="caution">
    <text evidence="1">The sequence shown here is derived from an EMBL/GenBank/DDBJ whole genome shotgun (WGS) entry which is preliminary data.</text>
</comment>
<organism evidence="1 2">
    <name type="scientific">Elysia crispata</name>
    <name type="common">lettuce slug</name>
    <dbReference type="NCBI Taxonomy" id="231223"/>
    <lineage>
        <taxon>Eukaryota</taxon>
        <taxon>Metazoa</taxon>
        <taxon>Spiralia</taxon>
        <taxon>Lophotrochozoa</taxon>
        <taxon>Mollusca</taxon>
        <taxon>Gastropoda</taxon>
        <taxon>Heterobranchia</taxon>
        <taxon>Euthyneura</taxon>
        <taxon>Panpulmonata</taxon>
        <taxon>Sacoglossa</taxon>
        <taxon>Placobranchoidea</taxon>
        <taxon>Plakobranchidae</taxon>
        <taxon>Elysia</taxon>
    </lineage>
</organism>
<protein>
    <submittedName>
        <fullName evidence="1">Uncharacterized protein</fullName>
    </submittedName>
</protein>
<sequence length="79" mass="8643">MFSSLPVVITCECRHRPGPGYIISHSSLNNSSFVSPTSTLAGRTSDGTSDESINYVGRVDYTALSWRETGSHKAQFRCD</sequence>
<dbReference type="AlphaFoldDB" id="A0AAE0XY39"/>
<name>A0AAE0XY39_9GAST</name>
<gene>
    <name evidence="1" type="ORF">RRG08_043116</name>
</gene>